<name>A0A8S2YED2_9BILA</name>
<organism evidence="1 3">
    <name type="scientific">Didymodactylos carnosus</name>
    <dbReference type="NCBI Taxonomy" id="1234261"/>
    <lineage>
        <taxon>Eukaryota</taxon>
        <taxon>Metazoa</taxon>
        <taxon>Spiralia</taxon>
        <taxon>Gnathifera</taxon>
        <taxon>Rotifera</taxon>
        <taxon>Eurotatoria</taxon>
        <taxon>Bdelloidea</taxon>
        <taxon>Philodinida</taxon>
        <taxon>Philodinidae</taxon>
        <taxon>Didymodactylos</taxon>
    </lineage>
</organism>
<comment type="caution">
    <text evidence="1">The sequence shown here is derived from an EMBL/GenBank/DDBJ whole genome shotgun (WGS) entry which is preliminary data.</text>
</comment>
<sequence>MNICGLKASVEALNEDIKEYNRELASLTMNMGADLIPIDYDKRDMISGDGHHLSDS</sequence>
<evidence type="ECO:0000313" key="2">
    <source>
        <dbReference type="EMBL" id="CAF4651191.1"/>
    </source>
</evidence>
<evidence type="ECO:0000313" key="3">
    <source>
        <dbReference type="Proteomes" id="UP000682733"/>
    </source>
</evidence>
<protein>
    <submittedName>
        <fullName evidence="1">Uncharacterized protein</fullName>
    </submittedName>
</protein>
<feature type="non-terminal residue" evidence="1">
    <location>
        <position position="56"/>
    </location>
</feature>
<proteinExistence type="predicted"/>
<dbReference type="Proteomes" id="UP000682733">
    <property type="component" value="Unassembled WGS sequence"/>
</dbReference>
<dbReference type="EMBL" id="CAJOBC010142632">
    <property type="protein sequence ID" value="CAF4651191.1"/>
    <property type="molecule type" value="Genomic_DNA"/>
</dbReference>
<dbReference type="Proteomes" id="UP000681722">
    <property type="component" value="Unassembled WGS sequence"/>
</dbReference>
<reference evidence="1" key="1">
    <citation type="submission" date="2021-02" db="EMBL/GenBank/DDBJ databases">
        <authorList>
            <person name="Nowell W R."/>
        </authorList>
    </citation>
    <scope>NUCLEOTIDE SEQUENCE</scope>
</reference>
<evidence type="ECO:0000313" key="1">
    <source>
        <dbReference type="EMBL" id="CAF4540517.1"/>
    </source>
</evidence>
<dbReference type="AlphaFoldDB" id="A0A8S2YED2"/>
<dbReference type="EMBL" id="CAJOBA010106841">
    <property type="protein sequence ID" value="CAF4540517.1"/>
    <property type="molecule type" value="Genomic_DNA"/>
</dbReference>
<accession>A0A8S2YED2</accession>
<gene>
    <name evidence="2" type="ORF">SRO942_LOCUS50412</name>
    <name evidence="1" type="ORF">TMI583_LOCUS49340</name>
</gene>